<evidence type="ECO:0000256" key="2">
    <source>
        <dbReference type="ARBA" id="ARBA00022692"/>
    </source>
</evidence>
<dbReference type="Pfam" id="PF00001">
    <property type="entry name" value="7tm_1"/>
    <property type="match status" value="1"/>
</dbReference>
<keyword evidence="4 5" id="KW-0472">Membrane</keyword>
<dbReference type="PROSITE" id="PS50262">
    <property type="entry name" value="G_PROTEIN_RECEP_F1_2"/>
    <property type="match status" value="1"/>
</dbReference>
<name>A0A914W2K7_9BILA</name>
<keyword evidence="7" id="KW-1185">Reference proteome</keyword>
<feature type="transmembrane region" description="Helical" evidence="5">
    <location>
        <begin position="73"/>
        <end position="96"/>
    </location>
</feature>
<sequence length="117" mass="12874">MCLGNGLIAAAIVSNKHLRHQKEMLLMAALAVADFIYGIATLLAGALRIDMTLRGVITEKVTPWDCMKWPPTALFTVGQETVGLMLVIISIDRYIAVTHFSKYRTMGVAYAYKGTIQ</sequence>
<proteinExistence type="predicted"/>
<dbReference type="GO" id="GO:0016020">
    <property type="term" value="C:membrane"/>
    <property type="evidence" value="ECO:0007669"/>
    <property type="project" value="UniProtKB-SubCell"/>
</dbReference>
<evidence type="ECO:0000256" key="4">
    <source>
        <dbReference type="ARBA" id="ARBA00023136"/>
    </source>
</evidence>
<evidence type="ECO:0000256" key="5">
    <source>
        <dbReference type="SAM" id="Phobius"/>
    </source>
</evidence>
<dbReference type="SUPFAM" id="SSF81321">
    <property type="entry name" value="Family A G protein-coupled receptor-like"/>
    <property type="match status" value="1"/>
</dbReference>
<evidence type="ECO:0000259" key="6">
    <source>
        <dbReference type="PROSITE" id="PS50262"/>
    </source>
</evidence>
<dbReference type="AlphaFoldDB" id="A0A914W2K7"/>
<accession>A0A914W2K7</accession>
<dbReference type="GO" id="GO:0004930">
    <property type="term" value="F:G protein-coupled receptor activity"/>
    <property type="evidence" value="ECO:0007669"/>
    <property type="project" value="InterPro"/>
</dbReference>
<evidence type="ECO:0000256" key="3">
    <source>
        <dbReference type="ARBA" id="ARBA00022989"/>
    </source>
</evidence>
<reference evidence="8" key="1">
    <citation type="submission" date="2022-11" db="UniProtKB">
        <authorList>
            <consortium name="WormBaseParasite"/>
        </authorList>
    </citation>
    <scope>IDENTIFICATION</scope>
</reference>
<dbReference type="PANTHER" id="PTHR23360">
    <property type="entry name" value="G-PROTEIN COUPLED RECEPTORS FAMILY 1 PROFILE DOMAIN-CONTAINING PROTEIN-RELATED"/>
    <property type="match status" value="1"/>
</dbReference>
<protein>
    <submittedName>
        <fullName evidence="8">G-protein coupled receptors family 1 profile domain-containing protein</fullName>
    </submittedName>
</protein>
<dbReference type="WBParaSite" id="PSAMB.scaffold308size57750.g4498.t1">
    <property type="protein sequence ID" value="PSAMB.scaffold308size57750.g4498.t1"/>
    <property type="gene ID" value="PSAMB.scaffold308size57750.g4498"/>
</dbReference>
<dbReference type="InterPro" id="IPR000276">
    <property type="entry name" value="GPCR_Rhodpsn"/>
</dbReference>
<evidence type="ECO:0000313" key="8">
    <source>
        <dbReference type="WBParaSite" id="PSAMB.scaffold308size57750.g4498.t1"/>
    </source>
</evidence>
<organism evidence="7 8">
    <name type="scientific">Plectus sambesii</name>
    <dbReference type="NCBI Taxonomy" id="2011161"/>
    <lineage>
        <taxon>Eukaryota</taxon>
        <taxon>Metazoa</taxon>
        <taxon>Ecdysozoa</taxon>
        <taxon>Nematoda</taxon>
        <taxon>Chromadorea</taxon>
        <taxon>Plectida</taxon>
        <taxon>Plectina</taxon>
        <taxon>Plectoidea</taxon>
        <taxon>Plectidae</taxon>
        <taxon>Plectus</taxon>
    </lineage>
</organism>
<dbReference type="Proteomes" id="UP000887566">
    <property type="component" value="Unplaced"/>
</dbReference>
<evidence type="ECO:0000256" key="1">
    <source>
        <dbReference type="ARBA" id="ARBA00004370"/>
    </source>
</evidence>
<feature type="transmembrane region" description="Helical" evidence="5">
    <location>
        <begin position="24"/>
        <end position="47"/>
    </location>
</feature>
<dbReference type="InterPro" id="IPR017452">
    <property type="entry name" value="GPCR_Rhodpsn_7TM"/>
</dbReference>
<evidence type="ECO:0000313" key="7">
    <source>
        <dbReference type="Proteomes" id="UP000887566"/>
    </source>
</evidence>
<keyword evidence="3 5" id="KW-1133">Transmembrane helix</keyword>
<dbReference type="Gene3D" id="1.20.1070.10">
    <property type="entry name" value="Rhodopsin 7-helix transmembrane proteins"/>
    <property type="match status" value="1"/>
</dbReference>
<keyword evidence="2 5" id="KW-0812">Transmembrane</keyword>
<comment type="subcellular location">
    <subcellularLocation>
        <location evidence="1">Membrane</location>
    </subcellularLocation>
</comment>
<feature type="domain" description="G-protein coupled receptors family 1 profile" evidence="6">
    <location>
        <begin position="4"/>
        <end position="117"/>
    </location>
</feature>
<dbReference type="InterPro" id="IPR047130">
    <property type="entry name" value="7TM_GPCR_Srsx_nematod"/>
</dbReference>